<dbReference type="OrthoDB" id="1040417at2"/>
<evidence type="ECO:0000256" key="1">
    <source>
        <dbReference type="ARBA" id="ARBA00023015"/>
    </source>
</evidence>
<reference evidence="6" key="2">
    <citation type="submission" date="2021-05" db="EMBL/GenBank/DDBJ databases">
        <title>Complete genome sequence of Pseudomonas seleniipraecipitans strain D1-6.</title>
        <authorList>
            <person name="Lafi F."/>
            <person name="Eida A."/>
            <person name="Alam I."/>
            <person name="Hert H."/>
            <person name="Saad M."/>
        </authorList>
    </citation>
    <scope>NUCLEOTIDE SEQUENCE</scope>
    <source>
        <strain evidence="6">D1-6</strain>
    </source>
</reference>
<keyword evidence="8" id="KW-1185">Reference proteome</keyword>
<dbReference type="SMART" id="SM00345">
    <property type="entry name" value="HTH_GNTR"/>
    <property type="match status" value="1"/>
</dbReference>
<dbReference type="SUPFAM" id="SSF46785">
    <property type="entry name" value="Winged helix' DNA-binding domain"/>
    <property type="match status" value="1"/>
</dbReference>
<dbReference type="InterPro" id="IPR011711">
    <property type="entry name" value="GntR_C"/>
</dbReference>
<dbReference type="GO" id="GO:0003700">
    <property type="term" value="F:DNA-binding transcription factor activity"/>
    <property type="evidence" value="ECO:0007669"/>
    <property type="project" value="InterPro"/>
</dbReference>
<feature type="domain" description="HTH gntR-type" evidence="4">
    <location>
        <begin position="16"/>
        <end position="84"/>
    </location>
</feature>
<dbReference type="STRING" id="640205.SAMN05216381_3313"/>
<keyword evidence="1" id="KW-0805">Transcription regulation</keyword>
<dbReference type="InterPro" id="IPR008920">
    <property type="entry name" value="TF_FadR/GntR_C"/>
</dbReference>
<dbReference type="PROSITE" id="PS50949">
    <property type="entry name" value="HTH_GNTR"/>
    <property type="match status" value="1"/>
</dbReference>
<dbReference type="CDD" id="cd07377">
    <property type="entry name" value="WHTH_GntR"/>
    <property type="match status" value="1"/>
</dbReference>
<proteinExistence type="predicted"/>
<dbReference type="EMBL" id="FNBM01000008">
    <property type="protein sequence ID" value="SDG18104.1"/>
    <property type="molecule type" value="Genomic_DNA"/>
</dbReference>
<dbReference type="PRINTS" id="PR00035">
    <property type="entry name" value="HTHGNTR"/>
</dbReference>
<protein>
    <submittedName>
        <fullName evidence="5">DNA-binding transcriptional regulator, FadR family</fullName>
    </submittedName>
    <submittedName>
        <fullName evidence="6">FadR family transcriptional regulator</fullName>
    </submittedName>
</protein>
<organism evidence="5 7">
    <name type="scientific">Phytopseudomonas seleniipraecipitans</name>
    <dbReference type="NCBI Taxonomy" id="640205"/>
    <lineage>
        <taxon>Bacteria</taxon>
        <taxon>Pseudomonadati</taxon>
        <taxon>Pseudomonadota</taxon>
        <taxon>Gammaproteobacteria</taxon>
        <taxon>Pseudomonadales</taxon>
        <taxon>Pseudomonadaceae</taxon>
        <taxon>Phytopseudomonas</taxon>
    </lineage>
</organism>
<dbReference type="Pfam" id="PF00392">
    <property type="entry name" value="GntR"/>
    <property type="match status" value="1"/>
</dbReference>
<dbReference type="RefSeq" id="WP_070880793.1">
    <property type="nucleotide sequence ID" value="NZ_CP076114.1"/>
</dbReference>
<dbReference type="PANTHER" id="PTHR43537">
    <property type="entry name" value="TRANSCRIPTIONAL REGULATOR, GNTR FAMILY"/>
    <property type="match status" value="1"/>
</dbReference>
<keyword evidence="2 5" id="KW-0238">DNA-binding</keyword>
<evidence type="ECO:0000313" key="7">
    <source>
        <dbReference type="Proteomes" id="UP000243378"/>
    </source>
</evidence>
<name>A0A1G7S573_9GAMM</name>
<dbReference type="Gene3D" id="1.10.10.10">
    <property type="entry name" value="Winged helix-like DNA-binding domain superfamily/Winged helix DNA-binding domain"/>
    <property type="match status" value="1"/>
</dbReference>
<dbReference type="PANTHER" id="PTHR43537:SF5">
    <property type="entry name" value="UXU OPERON TRANSCRIPTIONAL REGULATOR"/>
    <property type="match status" value="1"/>
</dbReference>
<dbReference type="Proteomes" id="UP000243378">
    <property type="component" value="Unassembled WGS sequence"/>
</dbReference>
<dbReference type="GO" id="GO:0003677">
    <property type="term" value="F:DNA binding"/>
    <property type="evidence" value="ECO:0007669"/>
    <property type="project" value="UniProtKB-KW"/>
</dbReference>
<dbReference type="InterPro" id="IPR000524">
    <property type="entry name" value="Tscrpt_reg_HTH_GntR"/>
</dbReference>
<dbReference type="AlphaFoldDB" id="A0A1G7S573"/>
<dbReference type="Proteomes" id="UP000887421">
    <property type="component" value="Chromosome"/>
</dbReference>
<evidence type="ECO:0000259" key="4">
    <source>
        <dbReference type="PROSITE" id="PS50949"/>
    </source>
</evidence>
<dbReference type="Gene3D" id="1.20.120.530">
    <property type="entry name" value="GntR ligand-binding domain-like"/>
    <property type="match status" value="1"/>
</dbReference>
<dbReference type="SUPFAM" id="SSF48008">
    <property type="entry name" value="GntR ligand-binding domain-like"/>
    <property type="match status" value="1"/>
</dbReference>
<gene>
    <name evidence="6" type="ORF">D16iCDA_08360</name>
    <name evidence="5" type="ORF">SAMN05216381_3313</name>
</gene>
<reference evidence="5 7" key="1">
    <citation type="submission" date="2016-10" db="EMBL/GenBank/DDBJ databases">
        <authorList>
            <person name="de Groot N.N."/>
        </authorList>
    </citation>
    <scope>NUCLEOTIDE SEQUENCE [LARGE SCALE GENOMIC DNA]</scope>
    <source>
        <strain evidence="5 7">LMG 25475</strain>
    </source>
</reference>
<evidence type="ECO:0000256" key="3">
    <source>
        <dbReference type="ARBA" id="ARBA00023163"/>
    </source>
</evidence>
<evidence type="ECO:0000313" key="5">
    <source>
        <dbReference type="EMBL" id="SDG18104.1"/>
    </source>
</evidence>
<evidence type="ECO:0000313" key="8">
    <source>
        <dbReference type="Proteomes" id="UP000887421"/>
    </source>
</evidence>
<dbReference type="InterPro" id="IPR036388">
    <property type="entry name" value="WH-like_DNA-bd_sf"/>
</dbReference>
<evidence type="ECO:0000313" key="6">
    <source>
        <dbReference type="EMBL" id="UUD65651.1"/>
    </source>
</evidence>
<keyword evidence="3" id="KW-0804">Transcription</keyword>
<dbReference type="InterPro" id="IPR036390">
    <property type="entry name" value="WH_DNA-bd_sf"/>
</dbReference>
<sequence>MQDNPIWTLPPRKQRSRLAEDLVAKISQHMRDGTLKRGEKLPAELDIMRAEGVSRTVVRDALSRLQVAGLVETRRGVGTFVCDMPAAPELQLGPATISTAQDVLELLELRMSLEVAAVGLAALRRTPESLLEIRVALDALQQGTVQLPAGLPISADFQFHIKIAKAADNPHLLDIMKHLGSKQIPRNKFNSAYKAHEGGEAYKDNLSIEHEMIYESIARGDVDCARAAMQLHLINSRERLLKAQRRD</sequence>
<accession>A0A1G7S573</accession>
<dbReference type="Pfam" id="PF07729">
    <property type="entry name" value="FCD"/>
    <property type="match status" value="1"/>
</dbReference>
<dbReference type="SMART" id="SM00895">
    <property type="entry name" value="FCD"/>
    <property type="match status" value="1"/>
</dbReference>
<evidence type="ECO:0000256" key="2">
    <source>
        <dbReference type="ARBA" id="ARBA00023125"/>
    </source>
</evidence>
<dbReference type="EMBL" id="CP076114">
    <property type="protein sequence ID" value="UUD65651.1"/>
    <property type="molecule type" value="Genomic_DNA"/>
</dbReference>